<dbReference type="InterPro" id="IPR041462">
    <property type="entry name" value="Bact_A2M_MG6"/>
</dbReference>
<feature type="domain" description="Alpha-2-macroglobulin" evidence="4">
    <location>
        <begin position="1147"/>
        <end position="1235"/>
    </location>
</feature>
<proteinExistence type="inferred from homology"/>
<keyword evidence="2" id="KW-0732">Signal</keyword>
<dbReference type="InterPro" id="IPR041246">
    <property type="entry name" value="Bact_MG10"/>
</dbReference>
<dbReference type="InterPro" id="IPR001599">
    <property type="entry name" value="Macroglobln_a2"/>
</dbReference>
<evidence type="ECO:0000259" key="4">
    <source>
        <dbReference type="SMART" id="SM01360"/>
    </source>
</evidence>
<organism evidence="5 6">
    <name type="scientific">Lacibacter luteus</name>
    <dbReference type="NCBI Taxonomy" id="2508719"/>
    <lineage>
        <taxon>Bacteria</taxon>
        <taxon>Pseudomonadati</taxon>
        <taxon>Bacteroidota</taxon>
        <taxon>Chitinophagia</taxon>
        <taxon>Chitinophagales</taxon>
        <taxon>Chitinophagaceae</taxon>
        <taxon>Lacibacter</taxon>
    </lineage>
</organism>
<evidence type="ECO:0000256" key="1">
    <source>
        <dbReference type="ARBA" id="ARBA00010556"/>
    </source>
</evidence>
<gene>
    <name evidence="5" type="ORF">ESA94_10225</name>
</gene>
<dbReference type="Pfam" id="PF07703">
    <property type="entry name" value="A2M_BRD"/>
    <property type="match status" value="1"/>
</dbReference>
<dbReference type="SUPFAM" id="SSF48239">
    <property type="entry name" value="Terpenoid cyclases/Protein prenyltransferases"/>
    <property type="match status" value="1"/>
</dbReference>
<evidence type="ECO:0000313" key="5">
    <source>
        <dbReference type="EMBL" id="RXK60828.1"/>
    </source>
</evidence>
<comment type="similarity">
    <text evidence="1">Belongs to the protease inhibitor I39 (alpha-2-macroglobulin) family. Bacterial alpha-2-macroglobulin subfamily.</text>
</comment>
<dbReference type="Pfam" id="PF01835">
    <property type="entry name" value="MG2"/>
    <property type="match status" value="1"/>
</dbReference>
<dbReference type="PANTHER" id="PTHR40094">
    <property type="entry name" value="ALPHA-2-MACROGLOBULIN HOMOLOG"/>
    <property type="match status" value="1"/>
</dbReference>
<dbReference type="GO" id="GO:0004866">
    <property type="term" value="F:endopeptidase inhibitor activity"/>
    <property type="evidence" value="ECO:0007669"/>
    <property type="project" value="InterPro"/>
</dbReference>
<dbReference type="EMBL" id="SDHW01000002">
    <property type="protein sequence ID" value="RXK60828.1"/>
    <property type="molecule type" value="Genomic_DNA"/>
</dbReference>
<dbReference type="Pfam" id="PF07678">
    <property type="entry name" value="TED_complement"/>
    <property type="match status" value="1"/>
</dbReference>
<dbReference type="InterPro" id="IPR011626">
    <property type="entry name" value="Alpha-macroglobulin_TED"/>
</dbReference>
<dbReference type="OrthoDB" id="9767116at2"/>
<dbReference type="Pfam" id="PF17973">
    <property type="entry name" value="bMG10"/>
    <property type="match status" value="1"/>
</dbReference>
<name>A0A4Q1CKC4_9BACT</name>
<dbReference type="Pfam" id="PF11974">
    <property type="entry name" value="bMG3"/>
    <property type="match status" value="1"/>
</dbReference>
<protein>
    <submittedName>
        <fullName evidence="5">Alpha-2-macroglobulin family protein</fullName>
    </submittedName>
</protein>
<dbReference type="InterPro" id="IPR041203">
    <property type="entry name" value="Bact_A2M_MG5"/>
</dbReference>
<evidence type="ECO:0000256" key="2">
    <source>
        <dbReference type="ARBA" id="ARBA00022729"/>
    </source>
</evidence>
<dbReference type="InterPro" id="IPR047565">
    <property type="entry name" value="Alpha-macroglob_thiol-ester_cl"/>
</dbReference>
<dbReference type="InterPro" id="IPR002890">
    <property type="entry name" value="MG2"/>
</dbReference>
<reference evidence="5 6" key="1">
    <citation type="submission" date="2019-01" db="EMBL/GenBank/DDBJ databases">
        <title>Lacibacter sp. strain TTM-7.</title>
        <authorList>
            <person name="Chen W.-M."/>
        </authorList>
    </citation>
    <scope>NUCLEOTIDE SEQUENCE [LARGE SCALE GENOMIC DNA]</scope>
    <source>
        <strain evidence="5 6">TTM-7</strain>
    </source>
</reference>
<dbReference type="InterPro" id="IPR008930">
    <property type="entry name" value="Terpenoid_cyclase/PrenylTrfase"/>
</dbReference>
<feature type="domain" description="Alpha-2-macroglobulin bait region" evidence="3">
    <location>
        <begin position="946"/>
        <end position="1084"/>
    </location>
</feature>
<keyword evidence="6" id="KW-1185">Reference proteome</keyword>
<sequence length="1815" mass="202487">MMIVVLNSTSNYLPFKRLSTLTFMRSHLHLLFVTVAVTCMLSCNRNAVKLTDSNAKGEIQQLQNLVFRFNKNLVPDSLLNRWDSIPYVEFEPKISGRFRWEHGDELIFSPSGPLSPATSYKAKINDDVLAFTKYNKVSVGEPLEFYTPELKLENSNITWVLDDATNKAIPQVDLYFNYVVTPAALKEKLKVKLDEQEKDYSIQTINNDRKVSIRLLNVKTEDRDYNTTITLDKGLVPDGGKNATKESIEEKFTIPSPYTLTVTNMEARHDGLSATVKVFTSQQVVADVLNQYIKLNPGVKYDVEVEDDGFIITGDGFDVDKTYELLLTKGLRGKLGGTLKEDYKETVAFGELEPDIAFGNSKAVYLTSQGNKNIEIRISNVPKVKVIISKIYESNLLAAHKYGYYPKTGGDDEYYYDEDGGDATLGDVIYEKEIDTRSLPKLGGSRLFNFNIADRVKDFNGIYHLQIQSTEDYWIKDKRFISLSDIGLIAKEGKEKMLVFANSIKSAASLSGVNVTVYGSNNQLLGTGTTNNDGVAEVAYARKEYSGFKPAMVIAKTADDFNYLPFHNTRVNTSRFDVGGKAWSTTGMDAFIYAERDIYRPGEKVNANIVLRTNDWKSPGELPVKLKFIMPNGKEMKSFRKMLNEQGSAEVSIDLPVAAITGSYQLELYSGNDVLLSSKSFSIEEFVPDRIKVAALLSKEFLTVGDSASLRINATNFFGPPAANRKYETEIQFKQAYFSPDKYDRYTFSLSNQSSFFDKVVKEGATDANGNATEGVSVPALYNNLGLLQVDIYTTVFDETGRPVSKLTKADVFTQKVFYGLGYDGYYYYPLNQSIKFPLIALNKDEKVVNAMSRVQVIKHEYRTVLSKSGDYFRYESQKEDKVMKEDVITIMGENTNYTFVPRQPGDYEIRIYAPNADTYVSRSFYSYGSWGGSNSSFEVNTEGQIDIETDKKEYATGEKAKLLFKTPFSGRMLVTFETDHVVSHQFINVENRSASVDLPITADHLPNVFVTATLIKPHTTGDIPLTVAHGFQSLKVDEKSRKIDVQITAKKSTRSRTHQKVKVKATPGSYVTLAAVDNGVLQVSNMKTPDPYNYFYQKKELGVNAFDLYPLLFPELRARLSSTGGDGSDMEKRNNPMPNKRIKIVSYWSGVQKANGSGDAEFEFDIPQFSGEIRLMAVAYKNEQFGSAEENMTVADPVVISAGLPRFLSPGDTVLVPVTLSNTTKNASNANVKINVSGPLQVVGVSNQQAPLPANAESRAVFQVVAQQRIDSGRIRIEVNAMGETFFDETQITVRPPSTLQKESGSGSINAGATQNINIPVNRFMQGSADYQLIISKSPALELSDQLKYLVQYPYGCTEQTVSAAFPQLYFSDLADQLKKNKGASATSVANINEAIRKIKMRQLYNGAVTLWDDEGTVHWWSTIYAAHFLLEARKAGYDVDNSLLETMMGYLITRLKTKETIDYYYNRTQKKKIAPKEVAYSLYVLALGNRAQISVMNYYKANQNMLALDSRYLLSAAYALSGDKKSYAAMLPSSFSGEISMPQTGGSFYSDVRDEAIALNTIIDVDPGNAQIPLMAKHVSQYLKERRWLSTQERAFGFLALGKLARAAAKSNATADVIANGKTVGKLNGTDLKLSAKQLGSSNVQVATKGSGRLYYYWVAEGVSATGEYKEEDSYLKVRRQFYNRYGQPVAGNTFKQNDLIIVKVTIDKSFSTSVENVVITDLLPAGFEIENPRTKELPGMDWIKDASNPTALDVRDDRIHFFVDLNNIRQTYYYAVRAVSPGIYRMGPVSADAMYNGEYHSYNGAGVVKVIQ</sequence>
<dbReference type="Pfam" id="PF17972">
    <property type="entry name" value="bMG5"/>
    <property type="match status" value="1"/>
</dbReference>
<dbReference type="CDD" id="cd02891">
    <property type="entry name" value="A2M_like"/>
    <property type="match status" value="1"/>
</dbReference>
<dbReference type="InterPro" id="IPR021868">
    <property type="entry name" value="Alpha_2_Macroglob_MG3"/>
</dbReference>
<comment type="caution">
    <text evidence="5">The sequence shown here is derived from an EMBL/GenBank/DDBJ whole genome shotgun (WGS) entry which is preliminary data.</text>
</comment>
<dbReference type="InterPro" id="IPR011625">
    <property type="entry name" value="A2M_N_BRD"/>
</dbReference>
<dbReference type="SMART" id="SM01360">
    <property type="entry name" value="A2M"/>
    <property type="match status" value="1"/>
</dbReference>
<dbReference type="SMART" id="SM01419">
    <property type="entry name" value="Thiol-ester_cl"/>
    <property type="match status" value="1"/>
</dbReference>
<dbReference type="InterPro" id="IPR051802">
    <property type="entry name" value="YfhM-like"/>
</dbReference>
<accession>A0A4Q1CKC4</accession>
<dbReference type="SMART" id="SM01359">
    <property type="entry name" value="A2M_N_2"/>
    <property type="match status" value="1"/>
</dbReference>
<evidence type="ECO:0000259" key="3">
    <source>
        <dbReference type="SMART" id="SM01359"/>
    </source>
</evidence>
<dbReference type="Gene3D" id="1.50.10.20">
    <property type="match status" value="1"/>
</dbReference>
<dbReference type="Gene3D" id="2.60.40.1930">
    <property type="match status" value="1"/>
</dbReference>
<dbReference type="Pfam" id="PF17962">
    <property type="entry name" value="bMG6"/>
    <property type="match status" value="1"/>
</dbReference>
<dbReference type="Pfam" id="PF00207">
    <property type="entry name" value="A2M"/>
    <property type="match status" value="1"/>
</dbReference>
<dbReference type="Proteomes" id="UP000290204">
    <property type="component" value="Unassembled WGS sequence"/>
</dbReference>
<dbReference type="GO" id="GO:0005615">
    <property type="term" value="C:extracellular space"/>
    <property type="evidence" value="ECO:0007669"/>
    <property type="project" value="InterPro"/>
</dbReference>
<dbReference type="PANTHER" id="PTHR40094:SF1">
    <property type="entry name" value="UBIQUITIN DOMAIN-CONTAINING PROTEIN"/>
    <property type="match status" value="1"/>
</dbReference>
<evidence type="ECO:0000313" key="6">
    <source>
        <dbReference type="Proteomes" id="UP000290204"/>
    </source>
</evidence>